<dbReference type="CDD" id="cd01448">
    <property type="entry name" value="TST_Repeat_1"/>
    <property type="match status" value="1"/>
</dbReference>
<proteinExistence type="predicted"/>
<evidence type="ECO:0000256" key="1">
    <source>
        <dbReference type="ARBA" id="ARBA00022679"/>
    </source>
</evidence>
<dbReference type="InterPro" id="IPR045078">
    <property type="entry name" value="TST/MPST-like"/>
</dbReference>
<dbReference type="GO" id="GO:0004792">
    <property type="term" value="F:thiosulfate-cyanide sulfurtransferase activity"/>
    <property type="evidence" value="ECO:0007669"/>
    <property type="project" value="TreeGrafter"/>
</dbReference>
<dbReference type="PANTHER" id="PTHR11364:SF27">
    <property type="entry name" value="SULFURTRANSFERASE"/>
    <property type="match status" value="1"/>
</dbReference>
<accession>A0AAD5UGZ0</accession>
<reference evidence="4" key="1">
    <citation type="submission" date="2020-05" db="EMBL/GenBank/DDBJ databases">
        <title>Phylogenomic resolution of chytrid fungi.</title>
        <authorList>
            <person name="Stajich J.E."/>
            <person name="Amses K."/>
            <person name="Simmons R."/>
            <person name="Seto K."/>
            <person name="Myers J."/>
            <person name="Bonds A."/>
            <person name="Quandt C.A."/>
            <person name="Barry K."/>
            <person name="Liu P."/>
            <person name="Grigoriev I."/>
            <person name="Longcore J.E."/>
            <person name="James T.Y."/>
        </authorList>
    </citation>
    <scope>NUCLEOTIDE SEQUENCE</scope>
    <source>
        <strain evidence="4">PLAUS21</strain>
    </source>
</reference>
<organism evidence="4 5">
    <name type="scientific">Boothiomyces macroporosus</name>
    <dbReference type="NCBI Taxonomy" id="261099"/>
    <lineage>
        <taxon>Eukaryota</taxon>
        <taxon>Fungi</taxon>
        <taxon>Fungi incertae sedis</taxon>
        <taxon>Chytridiomycota</taxon>
        <taxon>Chytridiomycota incertae sedis</taxon>
        <taxon>Chytridiomycetes</taxon>
        <taxon>Rhizophydiales</taxon>
        <taxon>Terramycetaceae</taxon>
        <taxon>Boothiomyces</taxon>
    </lineage>
</organism>
<dbReference type="GO" id="GO:0005739">
    <property type="term" value="C:mitochondrion"/>
    <property type="evidence" value="ECO:0007669"/>
    <property type="project" value="TreeGrafter"/>
</dbReference>
<name>A0AAD5UGZ0_9FUNG</name>
<dbReference type="Proteomes" id="UP001210925">
    <property type="component" value="Unassembled WGS sequence"/>
</dbReference>
<dbReference type="PANTHER" id="PTHR11364">
    <property type="entry name" value="THIOSULFATE SULFERTANSFERASE"/>
    <property type="match status" value="1"/>
</dbReference>
<keyword evidence="5" id="KW-1185">Reference proteome</keyword>
<gene>
    <name evidence="4" type="ORF">HK103_006340</name>
</gene>
<dbReference type="AlphaFoldDB" id="A0AAD5UGZ0"/>
<dbReference type="Gene3D" id="3.40.250.10">
    <property type="entry name" value="Rhodanese-like domain"/>
    <property type="match status" value="2"/>
</dbReference>
<keyword evidence="1" id="KW-0808">Transferase</keyword>
<dbReference type="InterPro" id="IPR036873">
    <property type="entry name" value="Rhodanese-like_dom_sf"/>
</dbReference>
<dbReference type="InterPro" id="IPR001763">
    <property type="entry name" value="Rhodanese-like_dom"/>
</dbReference>
<dbReference type="SMART" id="SM00450">
    <property type="entry name" value="RHOD"/>
    <property type="match status" value="1"/>
</dbReference>
<feature type="domain" description="Rhodanese" evidence="3">
    <location>
        <begin position="19"/>
        <end position="139"/>
    </location>
</feature>
<dbReference type="FunFam" id="3.40.250.10:FF:000015">
    <property type="entry name" value="Sulfurtransferase"/>
    <property type="match status" value="1"/>
</dbReference>
<dbReference type="SUPFAM" id="SSF52821">
    <property type="entry name" value="Rhodanese/Cell cycle control phosphatase"/>
    <property type="match status" value="1"/>
</dbReference>
<evidence type="ECO:0000256" key="2">
    <source>
        <dbReference type="ARBA" id="ARBA00022737"/>
    </source>
</evidence>
<evidence type="ECO:0000313" key="5">
    <source>
        <dbReference type="Proteomes" id="UP001210925"/>
    </source>
</evidence>
<keyword evidence="2" id="KW-0677">Repeat</keyword>
<evidence type="ECO:0000313" key="4">
    <source>
        <dbReference type="EMBL" id="KAJ3255317.1"/>
    </source>
</evidence>
<comment type="caution">
    <text evidence="4">The sequence shown here is derived from an EMBL/GenBank/DDBJ whole genome shotgun (WGS) entry which is preliminary data.</text>
</comment>
<sequence length="217" mass="24364">MSTKLSTISSLVTSEWLAGRKDVVILDASWHLLPKQGPEPKGLLDYRIQHIPNARFIDLDLVSDPLSSLPHMMPNEVDFAKHMGNLGISKEDHVVVYDSHGIFSSPRIWWMLKAFGHEKVSVLDGGLKKWKLESRPVESAIPEFQTTRYPTPSEVNPEMIINYSQLLTSVSDFTSDQKDTILDARSVGRFAGTDPEPRPGLSSGLYFFNFRPLPVSN</sequence>
<dbReference type="PROSITE" id="PS50206">
    <property type="entry name" value="RHODANESE_3"/>
    <property type="match status" value="1"/>
</dbReference>
<dbReference type="Pfam" id="PF00581">
    <property type="entry name" value="Rhodanese"/>
    <property type="match status" value="1"/>
</dbReference>
<evidence type="ECO:0000259" key="3">
    <source>
        <dbReference type="PROSITE" id="PS50206"/>
    </source>
</evidence>
<dbReference type="EMBL" id="JADGKB010000068">
    <property type="protein sequence ID" value="KAJ3255317.1"/>
    <property type="molecule type" value="Genomic_DNA"/>
</dbReference>
<protein>
    <recommendedName>
        <fullName evidence="3">Rhodanese domain-containing protein</fullName>
    </recommendedName>
</protein>